<dbReference type="PANTHER" id="PTHR33514">
    <property type="entry name" value="PROTEIN ABCI12, CHLOROPLASTIC"/>
    <property type="match status" value="1"/>
</dbReference>
<dbReference type="Pfam" id="PF02361">
    <property type="entry name" value="CbiQ"/>
    <property type="match status" value="1"/>
</dbReference>
<evidence type="ECO:0000256" key="1">
    <source>
        <dbReference type="ARBA" id="ARBA00004141"/>
    </source>
</evidence>
<feature type="transmembrane region" description="Helical" evidence="5">
    <location>
        <begin position="49"/>
        <end position="67"/>
    </location>
</feature>
<name>A0ABU1ZX67_9CORY</name>
<evidence type="ECO:0000256" key="4">
    <source>
        <dbReference type="ARBA" id="ARBA00023136"/>
    </source>
</evidence>
<feature type="transmembrane region" description="Helical" evidence="5">
    <location>
        <begin position="74"/>
        <end position="90"/>
    </location>
</feature>
<feature type="transmembrane region" description="Helical" evidence="5">
    <location>
        <begin position="96"/>
        <end position="116"/>
    </location>
</feature>
<dbReference type="InterPro" id="IPR003339">
    <property type="entry name" value="ABC/ECF_trnsptr_transmembrane"/>
</dbReference>
<keyword evidence="2 5" id="KW-0812">Transmembrane</keyword>
<keyword evidence="4 5" id="KW-0472">Membrane</keyword>
<evidence type="ECO:0000256" key="3">
    <source>
        <dbReference type="ARBA" id="ARBA00022989"/>
    </source>
</evidence>
<proteinExistence type="predicted"/>
<keyword evidence="7" id="KW-1185">Reference proteome</keyword>
<organism evidence="6 7">
    <name type="scientific">Corynebacterium guangdongense</name>
    <dbReference type="NCBI Taxonomy" id="1783348"/>
    <lineage>
        <taxon>Bacteria</taxon>
        <taxon>Bacillati</taxon>
        <taxon>Actinomycetota</taxon>
        <taxon>Actinomycetes</taxon>
        <taxon>Mycobacteriales</taxon>
        <taxon>Corynebacteriaceae</taxon>
        <taxon>Corynebacterium</taxon>
    </lineage>
</organism>
<evidence type="ECO:0000256" key="2">
    <source>
        <dbReference type="ARBA" id="ARBA00022692"/>
    </source>
</evidence>
<sequence length="207" mass="21825">MAQFRLSLPLGVHVPGSTVIHRLPAGVKFLVLVVFILAVAVFAREPGQVLAAAALVAAGFAVARIPARVALGQVLPVIPILLLLGAFQWWQRGWELAVATVVGILATVAAAALLTLTTTITELMDAFDRGLRPLVRFGLPVDTITLAMAMTIRLIPLQAAAVHEVLEARKARGLGFSLAALGIPVIIRSIKRARDLGEALMARGVGD</sequence>
<dbReference type="PANTHER" id="PTHR33514:SF13">
    <property type="entry name" value="PROTEIN ABCI12, CHLOROPLASTIC"/>
    <property type="match status" value="1"/>
</dbReference>
<reference evidence="6" key="1">
    <citation type="submission" date="2023-07" db="EMBL/GenBank/DDBJ databases">
        <title>Sequencing the genomes of 1000 actinobacteria strains.</title>
        <authorList>
            <person name="Klenk H.-P."/>
        </authorList>
    </citation>
    <scope>NUCLEOTIDE SEQUENCE</scope>
    <source>
        <strain evidence="6">DSM 107476</strain>
    </source>
</reference>
<keyword evidence="3 5" id="KW-1133">Transmembrane helix</keyword>
<evidence type="ECO:0000313" key="6">
    <source>
        <dbReference type="EMBL" id="MDR7329534.1"/>
    </source>
</evidence>
<feature type="transmembrane region" description="Helical" evidence="5">
    <location>
        <begin position="25"/>
        <end position="43"/>
    </location>
</feature>
<accession>A0ABU1ZX67</accession>
<feature type="transmembrane region" description="Helical" evidence="5">
    <location>
        <begin position="171"/>
        <end position="190"/>
    </location>
</feature>
<comment type="subcellular location">
    <subcellularLocation>
        <location evidence="1">Membrane</location>
        <topology evidence="1">Multi-pass membrane protein</topology>
    </subcellularLocation>
</comment>
<evidence type="ECO:0000256" key="5">
    <source>
        <dbReference type="SAM" id="Phobius"/>
    </source>
</evidence>
<dbReference type="EMBL" id="JAVDXZ010000001">
    <property type="protein sequence ID" value="MDR7329534.1"/>
    <property type="molecule type" value="Genomic_DNA"/>
</dbReference>
<feature type="transmembrane region" description="Helical" evidence="5">
    <location>
        <begin position="137"/>
        <end position="159"/>
    </location>
</feature>
<dbReference type="RefSeq" id="WP_290194371.1">
    <property type="nucleotide sequence ID" value="NZ_CP047654.1"/>
</dbReference>
<dbReference type="Proteomes" id="UP001180840">
    <property type="component" value="Unassembled WGS sequence"/>
</dbReference>
<gene>
    <name evidence="6" type="ORF">J2S39_001210</name>
</gene>
<evidence type="ECO:0000313" key="7">
    <source>
        <dbReference type="Proteomes" id="UP001180840"/>
    </source>
</evidence>
<comment type="caution">
    <text evidence="6">The sequence shown here is derived from an EMBL/GenBank/DDBJ whole genome shotgun (WGS) entry which is preliminary data.</text>
</comment>
<protein>
    <submittedName>
        <fullName evidence="6">Energy-coupling factor transporter transmembrane protein EcfT</fullName>
    </submittedName>
</protein>